<dbReference type="SUPFAM" id="SSF53756">
    <property type="entry name" value="UDP-Glycosyltransferase/glycogen phosphorylase"/>
    <property type="match status" value="1"/>
</dbReference>
<keyword evidence="1 3" id="KW-0808">Transferase</keyword>
<sequence>MKKVFLETHNIKNPATGLGTFNYGLIKGLSNQDLSNLEITLSAYKPQTLKDEFKDTFKYKKVYSFNRYKAFSVSTKHDLWHSVNQNTKFEPSKVSKYLLTVHDVNFADQATIKDTSSKRGKLFYGKLERCHAITYISEFAKQHTHQYFDVPNVPEYVIYNGNPITALTDTTNYTPEFPVDKPFLYTIGDFLEKKNFESIVRMMQFVPDFNLILSGNNNKPAGDKIREAITELKLQDRVFLTGKVSDAGKQFYLKNCAAFLFPSIGEGFGLPPIEAMRFGKPVFLANRASLPEIGGEHAFYWDEFDPEHMASEFYRGFDIYKNNVPFYEEKLTQRALSFNWDDAAKQYLDVYHSLLK</sequence>
<dbReference type="GO" id="GO:0016757">
    <property type="term" value="F:glycosyltransferase activity"/>
    <property type="evidence" value="ECO:0007669"/>
    <property type="project" value="InterPro"/>
</dbReference>
<evidence type="ECO:0000256" key="1">
    <source>
        <dbReference type="ARBA" id="ARBA00022679"/>
    </source>
</evidence>
<feature type="domain" description="Glycosyl transferase family 1" evidence="2">
    <location>
        <begin position="177"/>
        <end position="308"/>
    </location>
</feature>
<dbReference type="CDD" id="cd03809">
    <property type="entry name" value="GT4_MtfB-like"/>
    <property type="match status" value="1"/>
</dbReference>
<proteinExistence type="predicted"/>
<dbReference type="Proteomes" id="UP000320643">
    <property type="component" value="Unassembled WGS sequence"/>
</dbReference>
<dbReference type="Gene3D" id="3.40.50.2000">
    <property type="entry name" value="Glycogen Phosphorylase B"/>
    <property type="match status" value="2"/>
</dbReference>
<dbReference type="EMBL" id="VJVZ01000010">
    <property type="protein sequence ID" value="TRW23047.1"/>
    <property type="molecule type" value="Genomic_DNA"/>
</dbReference>
<accession>A0A552UXU7</accession>
<protein>
    <submittedName>
        <fullName evidence="3">Glycosyltransferase family 4 protein</fullName>
    </submittedName>
</protein>
<name>A0A552UXU7_9FLAO</name>
<dbReference type="Pfam" id="PF00534">
    <property type="entry name" value="Glycos_transf_1"/>
    <property type="match status" value="1"/>
</dbReference>
<dbReference type="RefSeq" id="WP_143374261.1">
    <property type="nucleotide sequence ID" value="NZ_VJVZ01000010.1"/>
</dbReference>
<dbReference type="OrthoDB" id="9801609at2"/>
<evidence type="ECO:0000259" key="2">
    <source>
        <dbReference type="Pfam" id="PF00534"/>
    </source>
</evidence>
<dbReference type="AlphaFoldDB" id="A0A552UXU7"/>
<evidence type="ECO:0000313" key="3">
    <source>
        <dbReference type="EMBL" id="TRW23047.1"/>
    </source>
</evidence>
<evidence type="ECO:0000313" key="4">
    <source>
        <dbReference type="Proteomes" id="UP000320643"/>
    </source>
</evidence>
<dbReference type="PANTHER" id="PTHR46401">
    <property type="entry name" value="GLYCOSYLTRANSFERASE WBBK-RELATED"/>
    <property type="match status" value="1"/>
</dbReference>
<dbReference type="GO" id="GO:0009103">
    <property type="term" value="P:lipopolysaccharide biosynthetic process"/>
    <property type="evidence" value="ECO:0007669"/>
    <property type="project" value="TreeGrafter"/>
</dbReference>
<keyword evidence="4" id="KW-1185">Reference proteome</keyword>
<reference evidence="3 4" key="1">
    <citation type="submission" date="2019-07" db="EMBL/GenBank/DDBJ databases">
        <title>Flavobacterium sp. nov., isolated from glacier ice.</title>
        <authorList>
            <person name="Liu Q."/>
            <person name="Xin Y.-H."/>
        </authorList>
    </citation>
    <scope>NUCLEOTIDE SEQUENCE [LARGE SCALE GENOMIC DNA]</scope>
    <source>
        <strain evidence="3 4">ZT4R6</strain>
    </source>
</reference>
<gene>
    <name evidence="3" type="ORF">FMM05_15245</name>
</gene>
<dbReference type="InterPro" id="IPR001296">
    <property type="entry name" value="Glyco_trans_1"/>
</dbReference>
<organism evidence="3 4">
    <name type="scientific">Flavobacterium zepuense</name>
    <dbReference type="NCBI Taxonomy" id="2593302"/>
    <lineage>
        <taxon>Bacteria</taxon>
        <taxon>Pseudomonadati</taxon>
        <taxon>Bacteroidota</taxon>
        <taxon>Flavobacteriia</taxon>
        <taxon>Flavobacteriales</taxon>
        <taxon>Flavobacteriaceae</taxon>
        <taxon>Flavobacterium</taxon>
    </lineage>
</organism>
<dbReference type="PANTHER" id="PTHR46401:SF2">
    <property type="entry name" value="GLYCOSYLTRANSFERASE WBBK-RELATED"/>
    <property type="match status" value="1"/>
</dbReference>
<comment type="caution">
    <text evidence="3">The sequence shown here is derived from an EMBL/GenBank/DDBJ whole genome shotgun (WGS) entry which is preliminary data.</text>
</comment>